<protein>
    <submittedName>
        <fullName evidence="2">Uncharacterized protein</fullName>
    </submittedName>
</protein>
<evidence type="ECO:0000313" key="2">
    <source>
        <dbReference type="EMBL" id="PAV24732.1"/>
    </source>
</evidence>
<name>A0A2A2HZI2_9GAMM</name>
<evidence type="ECO:0000256" key="1">
    <source>
        <dbReference type="SAM" id="MobiDB-lite"/>
    </source>
</evidence>
<dbReference type="AlphaFoldDB" id="A0A2A2HZI2"/>
<sequence length="115" mass="13002">MCKHRKIAGTPEAWEDGSLGCEEEFVRVSTNVDEDALEAAADLKPISIRRQQSLIDDYKGISEINDIGYQPLIRQVLKRFADSEKKRLLRERAVELRDREDNGDDEATNGKAARG</sequence>
<proteinExistence type="predicted"/>
<dbReference type="RefSeq" id="WP_095612192.1">
    <property type="nucleotide sequence ID" value="NZ_NMPM01000107.1"/>
</dbReference>
<organism evidence="2 3">
    <name type="scientific">Tamilnaduibacter salinus</name>
    <dbReference type="NCBI Taxonomy" id="1484056"/>
    <lineage>
        <taxon>Bacteria</taxon>
        <taxon>Pseudomonadati</taxon>
        <taxon>Pseudomonadota</taxon>
        <taxon>Gammaproteobacteria</taxon>
        <taxon>Pseudomonadales</taxon>
        <taxon>Marinobacteraceae</taxon>
        <taxon>Tamilnaduibacter</taxon>
    </lineage>
</organism>
<accession>A0A2A2HZI2</accession>
<feature type="region of interest" description="Disordered" evidence="1">
    <location>
        <begin position="92"/>
        <end position="115"/>
    </location>
</feature>
<gene>
    <name evidence="2" type="ORF">CF392_14670</name>
</gene>
<dbReference type="EMBL" id="NMPM01000107">
    <property type="protein sequence ID" value="PAV24732.1"/>
    <property type="molecule type" value="Genomic_DNA"/>
</dbReference>
<reference evidence="2 3" key="1">
    <citation type="submission" date="2017-07" db="EMBL/GenBank/DDBJ databases">
        <title>Tamlnaduibacter salinus (Mi-7) genome sequencing.</title>
        <authorList>
            <person name="Verma A."/>
            <person name="Krishnamurthi S."/>
        </authorList>
    </citation>
    <scope>NUCLEOTIDE SEQUENCE [LARGE SCALE GENOMIC DNA]</scope>
    <source>
        <strain evidence="2 3">Mi-7</strain>
    </source>
</reference>
<comment type="caution">
    <text evidence="2">The sequence shown here is derived from an EMBL/GenBank/DDBJ whole genome shotgun (WGS) entry which is preliminary data.</text>
</comment>
<evidence type="ECO:0000313" key="3">
    <source>
        <dbReference type="Proteomes" id="UP000218332"/>
    </source>
</evidence>
<dbReference type="Proteomes" id="UP000218332">
    <property type="component" value="Unassembled WGS sequence"/>
</dbReference>
<keyword evidence="3" id="KW-1185">Reference proteome</keyword>